<reference evidence="4 5" key="1">
    <citation type="submission" date="2022-01" db="EMBL/GenBank/DDBJ databases">
        <title>Collection of gut derived symbiotic bacterial strains cultured from healthy donors.</title>
        <authorList>
            <person name="Lin H."/>
            <person name="Kohout C."/>
            <person name="Waligurski E."/>
            <person name="Pamer E.G."/>
        </authorList>
    </citation>
    <scope>NUCLEOTIDE SEQUENCE [LARGE SCALE GENOMIC DNA]</scope>
    <source>
        <strain evidence="4 5">DFI.7.58</strain>
    </source>
</reference>
<evidence type="ECO:0000313" key="5">
    <source>
        <dbReference type="Proteomes" id="UP001298681"/>
    </source>
</evidence>
<evidence type="ECO:0000313" key="4">
    <source>
        <dbReference type="EMBL" id="MCG4611002.1"/>
    </source>
</evidence>
<dbReference type="RefSeq" id="WP_087228804.1">
    <property type="nucleotide sequence ID" value="NZ_JAKNHQ010000010.1"/>
</dbReference>
<name>A0ABS9ML91_9FIRM</name>
<dbReference type="PANTHER" id="PTHR43278">
    <property type="entry name" value="NAD(P)H-DEPENDENT FMN-CONTAINING OXIDOREDUCTASE YWQN-RELATED"/>
    <property type="match status" value="1"/>
</dbReference>
<proteinExistence type="predicted"/>
<evidence type="ECO:0000256" key="1">
    <source>
        <dbReference type="ARBA" id="ARBA00022630"/>
    </source>
</evidence>
<keyword evidence="1" id="KW-0285">Flavoprotein</keyword>
<dbReference type="EMBL" id="JAKNHQ010000010">
    <property type="protein sequence ID" value="MCG4611002.1"/>
    <property type="molecule type" value="Genomic_DNA"/>
</dbReference>
<accession>A0ABS9ML91</accession>
<evidence type="ECO:0000256" key="2">
    <source>
        <dbReference type="ARBA" id="ARBA00022643"/>
    </source>
</evidence>
<evidence type="ECO:0000259" key="3">
    <source>
        <dbReference type="Pfam" id="PF03358"/>
    </source>
</evidence>
<dbReference type="Proteomes" id="UP001298681">
    <property type="component" value="Unassembled WGS sequence"/>
</dbReference>
<dbReference type="InterPro" id="IPR005025">
    <property type="entry name" value="FMN_Rdtase-like_dom"/>
</dbReference>
<feature type="domain" description="NADPH-dependent FMN reductase-like" evidence="3">
    <location>
        <begin position="1"/>
        <end position="157"/>
    </location>
</feature>
<sequence>MKVLLINGSPHREGCTYTALCEVSSSLNQNGIDTDVFWIGNPPFSGCIACHQCDRLHHCVMQDTVNDFLDLAGDYDGFVFGTPVHFAAAAGEITSFLDRAFYADLNGGANRFYLKPAAAVISARRAGTTATWDQINKYFGLMQMPIITSRYWNMVHGTTPEEVKQDLEGMQTMRILGHNMAYFLKCKEIGSKMIPLPPQETPVFTGVIRHNAG</sequence>
<protein>
    <submittedName>
        <fullName evidence="4">Flavodoxin family protein</fullName>
    </submittedName>
</protein>
<dbReference type="Gene3D" id="3.40.50.360">
    <property type="match status" value="1"/>
</dbReference>
<dbReference type="Pfam" id="PF03358">
    <property type="entry name" value="FMN_red"/>
    <property type="match status" value="1"/>
</dbReference>
<keyword evidence="5" id="KW-1185">Reference proteome</keyword>
<dbReference type="InterPro" id="IPR029039">
    <property type="entry name" value="Flavoprotein-like_sf"/>
</dbReference>
<dbReference type="InterPro" id="IPR051796">
    <property type="entry name" value="ISF_SsuE-like"/>
</dbReference>
<dbReference type="PANTHER" id="PTHR43278:SF4">
    <property type="entry name" value="NAD(P)H-DEPENDENT FMN-CONTAINING OXIDOREDUCTASE YWQN-RELATED"/>
    <property type="match status" value="1"/>
</dbReference>
<gene>
    <name evidence="4" type="ORF">L0P57_08655</name>
</gene>
<keyword evidence="2" id="KW-0288">FMN</keyword>
<dbReference type="SUPFAM" id="SSF52218">
    <property type="entry name" value="Flavoproteins"/>
    <property type="match status" value="1"/>
</dbReference>
<organism evidence="4 5">
    <name type="scientific">Anaeromassilibacillus senegalensis</name>
    <dbReference type="NCBI Taxonomy" id="1673717"/>
    <lineage>
        <taxon>Bacteria</taxon>
        <taxon>Bacillati</taxon>
        <taxon>Bacillota</taxon>
        <taxon>Clostridia</taxon>
        <taxon>Eubacteriales</taxon>
        <taxon>Acutalibacteraceae</taxon>
        <taxon>Anaeromassilibacillus</taxon>
    </lineage>
</organism>
<comment type="caution">
    <text evidence="4">The sequence shown here is derived from an EMBL/GenBank/DDBJ whole genome shotgun (WGS) entry which is preliminary data.</text>
</comment>